<organism evidence="1 2">
    <name type="scientific">Mycobacterium lehmannii</name>
    <dbReference type="NCBI Taxonomy" id="2048550"/>
    <lineage>
        <taxon>Bacteria</taxon>
        <taxon>Bacillati</taxon>
        <taxon>Actinomycetota</taxon>
        <taxon>Actinomycetes</taxon>
        <taxon>Mycobacteriales</taxon>
        <taxon>Mycobacteriaceae</taxon>
        <taxon>Mycobacterium</taxon>
    </lineage>
</organism>
<comment type="caution">
    <text evidence="1">The sequence shown here is derived from an EMBL/GenBank/DDBJ whole genome shotgun (WGS) entry which is preliminary data.</text>
</comment>
<accession>A0A124EQ96</accession>
<dbReference type="GeneID" id="27917033"/>
<proteinExistence type="predicted"/>
<evidence type="ECO:0000313" key="1">
    <source>
        <dbReference type="EMBL" id="KUI19716.1"/>
    </source>
</evidence>
<dbReference type="GO" id="GO:0016740">
    <property type="term" value="F:transferase activity"/>
    <property type="evidence" value="ECO:0007669"/>
    <property type="project" value="UniProtKB-KW"/>
</dbReference>
<gene>
    <name evidence="1" type="ORF">AU192_01850</name>
</gene>
<dbReference type="RefSeq" id="WP_064394698.1">
    <property type="nucleotide sequence ID" value="NZ_LQIR01000005.1"/>
</dbReference>
<keyword evidence="2" id="KW-1185">Reference proteome</keyword>
<dbReference type="AlphaFoldDB" id="A0A124EQ96"/>
<dbReference type="EMBL" id="LQIR01000005">
    <property type="protein sequence ID" value="KUI19716.1"/>
    <property type="molecule type" value="Genomic_DNA"/>
</dbReference>
<dbReference type="Proteomes" id="UP000053707">
    <property type="component" value="Unassembled WGS sequence"/>
</dbReference>
<evidence type="ECO:0000313" key="2">
    <source>
        <dbReference type="Proteomes" id="UP000053707"/>
    </source>
</evidence>
<sequence length="299" mass="31836">MSARITPLRLEAFEQLPKHARRCVYWEVDPSTLGRDATGAAVPGVDDHLSDPEFEKEAWLSMVMLEWGSCGQVAVQCADGETDDGPVPLRGDEACLGYAFYAPPGAVPRAHRFPTAPVSADAVLLTSLGIESGEDAEGLSRALISAVVGDLVRRGARALEAFAHTTEVRELAEPGAVTPSLRPVVEVLGDCSVEQCVLDADLLLDAGFVVVAQHRYFPRLRLELEQGLGWKADVEAALERLFEFAQIRQPVGAGASSVSLTAIGGQDGLTRPACSTESSWASSSANVKVPVGRSFLPSR</sequence>
<name>A0A124EQ96_9MYCO</name>
<keyword evidence="1" id="KW-0808">Transferase</keyword>
<reference evidence="1 2" key="1">
    <citation type="submission" date="2016-01" db="EMBL/GenBank/DDBJ databases">
        <authorList>
            <consortium name="TB Trials Study Group"/>
            <person name="Sutton G."/>
            <person name="Brinkac L."/>
            <person name="Sanka R."/>
            <person name="Adams M."/>
            <person name="Lau E.L."/>
            <person name="Macaden R."/>
            <person name="Grewal H.M.S."/>
        </authorList>
    </citation>
    <scope>NUCLEOTIDE SEQUENCE [LARGE SCALE GENOMIC DNA]</scope>
    <source>
        <strain evidence="1 2">IS-1744</strain>
    </source>
</reference>
<protein>
    <submittedName>
        <fullName evidence="1">Acetyltransferase</fullName>
    </submittedName>
</protein>